<reference evidence="3" key="1">
    <citation type="journal article" date="2019" name="Int. J. Syst. Evol. Microbiol.">
        <title>The Global Catalogue of Microorganisms (GCM) 10K type strain sequencing project: providing services to taxonomists for standard genome sequencing and annotation.</title>
        <authorList>
            <consortium name="The Broad Institute Genomics Platform"/>
            <consortium name="The Broad Institute Genome Sequencing Center for Infectious Disease"/>
            <person name="Wu L."/>
            <person name="Ma J."/>
        </authorList>
    </citation>
    <scope>NUCLEOTIDE SEQUENCE [LARGE SCALE GENOMIC DNA]</scope>
    <source>
        <strain evidence="3">CCUG 49339</strain>
    </source>
</reference>
<keyword evidence="3" id="KW-1185">Reference proteome</keyword>
<gene>
    <name evidence="2" type="ORF">ACFSCX_02680</name>
</gene>
<feature type="domain" description="Beta-lactamase-related" evidence="1">
    <location>
        <begin position="37"/>
        <end position="270"/>
    </location>
</feature>
<accession>A0ABW4LL73</accession>
<dbReference type="PANTHER" id="PTHR43283:SF7">
    <property type="entry name" value="BETA-LACTAMASE-RELATED DOMAIN-CONTAINING PROTEIN"/>
    <property type="match status" value="1"/>
</dbReference>
<evidence type="ECO:0000259" key="1">
    <source>
        <dbReference type="Pfam" id="PF00144"/>
    </source>
</evidence>
<dbReference type="EMBL" id="JBHUEM010000003">
    <property type="protein sequence ID" value="MFD1735459.1"/>
    <property type="molecule type" value="Genomic_DNA"/>
</dbReference>
<dbReference type="RefSeq" id="WP_377926558.1">
    <property type="nucleotide sequence ID" value="NZ_JBHUEM010000003.1"/>
</dbReference>
<dbReference type="SUPFAM" id="SSF56601">
    <property type="entry name" value="beta-lactamase/transpeptidase-like"/>
    <property type="match status" value="1"/>
</dbReference>
<sequence length="285" mass="32088">MNENLYSILEDEKNINISVINSTNSLLQTLCYDGPRDIRSMTKSIMSLLVGISISKNYIKSTDTRIQDYLPNAPSSLTIRDLLLMCSGFDIDDHQLNHLISGSTHWVDDILKLPTEAPSFKYKGVDYHLLSAILTKATGVSALEFAEEFLFSPLEINDFKWSTDPDGYNVGSTSLKLPFDGLVKLSKLLLQNGTYLDMEILPAEWLRLAASTQISTTLPYGNYGYGFWTSSFKNHHLYRAIGTGGQQILIIPDKDIAIVLTADPKEFNFERSENVTNRILRMMIE</sequence>
<evidence type="ECO:0000313" key="3">
    <source>
        <dbReference type="Proteomes" id="UP001597214"/>
    </source>
</evidence>
<comment type="caution">
    <text evidence="2">The sequence shown here is derived from an EMBL/GenBank/DDBJ whole genome shotgun (WGS) entry which is preliminary data.</text>
</comment>
<dbReference type="Gene3D" id="3.40.710.10">
    <property type="entry name" value="DD-peptidase/beta-lactamase superfamily"/>
    <property type="match status" value="1"/>
</dbReference>
<dbReference type="Pfam" id="PF00144">
    <property type="entry name" value="Beta-lactamase"/>
    <property type="match status" value="1"/>
</dbReference>
<protein>
    <submittedName>
        <fullName evidence="2">Serine hydrolase domain-containing protein</fullName>
        <ecNumber evidence="2">3.-.-.-</ecNumber>
    </submittedName>
</protein>
<dbReference type="InterPro" id="IPR001466">
    <property type="entry name" value="Beta-lactam-related"/>
</dbReference>
<dbReference type="EC" id="3.-.-.-" evidence="2"/>
<organism evidence="2 3">
    <name type="scientific">Bacillus salitolerans</name>
    <dbReference type="NCBI Taxonomy" id="1437434"/>
    <lineage>
        <taxon>Bacteria</taxon>
        <taxon>Bacillati</taxon>
        <taxon>Bacillota</taxon>
        <taxon>Bacilli</taxon>
        <taxon>Bacillales</taxon>
        <taxon>Bacillaceae</taxon>
        <taxon>Bacillus</taxon>
    </lineage>
</organism>
<dbReference type="PANTHER" id="PTHR43283">
    <property type="entry name" value="BETA-LACTAMASE-RELATED"/>
    <property type="match status" value="1"/>
</dbReference>
<dbReference type="Proteomes" id="UP001597214">
    <property type="component" value="Unassembled WGS sequence"/>
</dbReference>
<proteinExistence type="predicted"/>
<dbReference type="InterPro" id="IPR050789">
    <property type="entry name" value="Diverse_Enzym_Activities"/>
</dbReference>
<name>A0ABW4LL73_9BACI</name>
<dbReference type="GO" id="GO:0016787">
    <property type="term" value="F:hydrolase activity"/>
    <property type="evidence" value="ECO:0007669"/>
    <property type="project" value="UniProtKB-KW"/>
</dbReference>
<evidence type="ECO:0000313" key="2">
    <source>
        <dbReference type="EMBL" id="MFD1735459.1"/>
    </source>
</evidence>
<keyword evidence="2" id="KW-0378">Hydrolase</keyword>
<dbReference type="InterPro" id="IPR012338">
    <property type="entry name" value="Beta-lactam/transpept-like"/>
</dbReference>